<dbReference type="GO" id="GO:0061599">
    <property type="term" value="F:molybdopterin molybdotransferase activity"/>
    <property type="evidence" value="ECO:0007669"/>
    <property type="project" value="UniProtKB-UniRule"/>
</dbReference>
<comment type="catalytic activity">
    <reaction evidence="6">
        <text>adenylyl-molybdopterin + molybdate = Mo-molybdopterin + AMP + H(+)</text>
        <dbReference type="Rhea" id="RHEA:35047"/>
        <dbReference type="ChEBI" id="CHEBI:15378"/>
        <dbReference type="ChEBI" id="CHEBI:36264"/>
        <dbReference type="ChEBI" id="CHEBI:62727"/>
        <dbReference type="ChEBI" id="CHEBI:71302"/>
        <dbReference type="ChEBI" id="CHEBI:456215"/>
        <dbReference type="EC" id="2.10.1.1"/>
    </reaction>
</comment>
<dbReference type="SMART" id="SM00852">
    <property type="entry name" value="MoCF_biosynth"/>
    <property type="match status" value="1"/>
</dbReference>
<accession>A0A918CV66</accession>
<keyword evidence="4 7" id="KW-0500">Molybdenum</keyword>
<evidence type="ECO:0000256" key="1">
    <source>
        <dbReference type="ARBA" id="ARBA00002901"/>
    </source>
</evidence>
<evidence type="ECO:0000256" key="2">
    <source>
        <dbReference type="ARBA" id="ARBA00005046"/>
    </source>
</evidence>
<keyword evidence="7" id="KW-0479">Metal-binding</keyword>
<dbReference type="InterPro" id="IPR005111">
    <property type="entry name" value="MoeA_C_domain_IV"/>
</dbReference>
<dbReference type="Gene3D" id="2.40.340.10">
    <property type="entry name" value="MoeA, C-terminal, domain IV"/>
    <property type="match status" value="1"/>
</dbReference>
<comment type="pathway">
    <text evidence="2 7">Cofactor biosynthesis; molybdopterin biosynthesis.</text>
</comment>
<dbReference type="Proteomes" id="UP000653411">
    <property type="component" value="Unassembled WGS sequence"/>
</dbReference>
<evidence type="ECO:0000256" key="6">
    <source>
        <dbReference type="ARBA" id="ARBA00047317"/>
    </source>
</evidence>
<dbReference type="AlphaFoldDB" id="A0A918CV66"/>
<dbReference type="PANTHER" id="PTHR10192:SF5">
    <property type="entry name" value="GEPHYRIN"/>
    <property type="match status" value="1"/>
</dbReference>
<dbReference type="EMBL" id="BMML01000020">
    <property type="protein sequence ID" value="GGN31990.1"/>
    <property type="molecule type" value="Genomic_DNA"/>
</dbReference>
<evidence type="ECO:0000256" key="5">
    <source>
        <dbReference type="ARBA" id="ARBA00023150"/>
    </source>
</evidence>
<evidence type="ECO:0000259" key="8">
    <source>
        <dbReference type="SMART" id="SM00852"/>
    </source>
</evidence>
<keyword evidence="5 7" id="KW-0501">Molybdenum cofactor biosynthesis</keyword>
<dbReference type="Pfam" id="PF00994">
    <property type="entry name" value="MoCF_biosynth"/>
    <property type="match status" value="1"/>
</dbReference>
<dbReference type="EC" id="2.10.1.1" evidence="7"/>
<protein>
    <recommendedName>
        <fullName evidence="7">Molybdopterin molybdenumtransferase</fullName>
        <ecNumber evidence="7">2.10.1.1</ecNumber>
    </recommendedName>
</protein>
<dbReference type="GO" id="GO:0046872">
    <property type="term" value="F:metal ion binding"/>
    <property type="evidence" value="ECO:0007669"/>
    <property type="project" value="UniProtKB-UniRule"/>
</dbReference>
<proteinExistence type="inferred from homology"/>
<dbReference type="SUPFAM" id="SSF53218">
    <property type="entry name" value="Molybdenum cofactor biosynthesis proteins"/>
    <property type="match status" value="1"/>
</dbReference>
<dbReference type="SUPFAM" id="SSF63867">
    <property type="entry name" value="MoeA C-terminal domain-like"/>
    <property type="match status" value="1"/>
</dbReference>
<reference evidence="9" key="1">
    <citation type="journal article" date="2014" name="Int. J. Syst. Evol. Microbiol.">
        <title>Complete genome sequence of Corynebacterium casei LMG S-19264T (=DSM 44701T), isolated from a smear-ripened cheese.</title>
        <authorList>
            <consortium name="US DOE Joint Genome Institute (JGI-PGF)"/>
            <person name="Walter F."/>
            <person name="Albersmeier A."/>
            <person name="Kalinowski J."/>
            <person name="Ruckert C."/>
        </authorList>
    </citation>
    <scope>NUCLEOTIDE SEQUENCE</scope>
    <source>
        <strain evidence="9">CGMCC 4.7110</strain>
    </source>
</reference>
<dbReference type="InterPro" id="IPR038987">
    <property type="entry name" value="MoeA-like"/>
</dbReference>
<sequence>MVAMTVLATAAAPPASCRDLPWAVARERAHAASVPLPARQVPLARAAGLTLADVLRTPQPMPGFDTAAMDGYAVGPGAGPWRVRGVVRAGDAWTGGPLDAGEAVEISTGAPVPAGARVVMPLERTDRSGTLVRGPALADGEHIRRAGEDAPAGAPLAPAGTRIGPALLGLAAASGHDTLPVRPRPRVRVLVTGDELTHTGRPAPGRVRDALGPLLPPLVQAMGGEITDVQHIPDRPAGALAAAVRGTSYCGADVTVVTGSTSVGATDQLRMLLADADARWVADAVACRPGHPQLLAQLPDGHCVVGLPGNPYAALVAAHTLLAPLLAGFTARPLPTLPRIPLTGDIRSAPGRTRLIPVTWDGTTAHPAGGHRPAFLHGAALADALAAVAPEWRQGDPAPLILLTA</sequence>
<comment type="function">
    <text evidence="1 7">Catalyzes the insertion of molybdate into adenylated molybdopterin with the concomitant release of AMP.</text>
</comment>
<name>A0A918CV66_9ACTN</name>
<dbReference type="PANTHER" id="PTHR10192">
    <property type="entry name" value="MOLYBDOPTERIN BIOSYNTHESIS PROTEIN"/>
    <property type="match status" value="1"/>
</dbReference>
<evidence type="ECO:0000256" key="7">
    <source>
        <dbReference type="RuleBase" id="RU365090"/>
    </source>
</evidence>
<keyword evidence="10" id="KW-1185">Reference proteome</keyword>
<evidence type="ECO:0000256" key="4">
    <source>
        <dbReference type="ARBA" id="ARBA00022505"/>
    </source>
</evidence>
<comment type="cofactor">
    <cofactor evidence="7">
        <name>Mg(2+)</name>
        <dbReference type="ChEBI" id="CHEBI:18420"/>
    </cofactor>
</comment>
<dbReference type="Gene3D" id="3.90.105.10">
    <property type="entry name" value="Molybdopterin biosynthesis moea protein, domain 2"/>
    <property type="match status" value="1"/>
</dbReference>
<dbReference type="GO" id="GO:0006777">
    <property type="term" value="P:Mo-molybdopterin cofactor biosynthetic process"/>
    <property type="evidence" value="ECO:0007669"/>
    <property type="project" value="UniProtKB-UniRule"/>
</dbReference>
<keyword evidence="7" id="KW-0808">Transferase</keyword>
<dbReference type="Gene3D" id="2.170.190.11">
    <property type="entry name" value="Molybdopterin biosynthesis moea protein, domain 3"/>
    <property type="match status" value="1"/>
</dbReference>
<evidence type="ECO:0000313" key="10">
    <source>
        <dbReference type="Proteomes" id="UP000653411"/>
    </source>
</evidence>
<dbReference type="InterPro" id="IPR036688">
    <property type="entry name" value="MoeA_C_domain_IV_sf"/>
</dbReference>
<comment type="caution">
    <text evidence="9">The sequence shown here is derived from an EMBL/GenBank/DDBJ whole genome shotgun (WGS) entry which is preliminary data.</text>
</comment>
<dbReference type="CDD" id="cd00887">
    <property type="entry name" value="MoeA"/>
    <property type="match status" value="1"/>
</dbReference>
<comment type="similarity">
    <text evidence="3 7">Belongs to the MoeA family.</text>
</comment>
<evidence type="ECO:0000313" key="9">
    <source>
        <dbReference type="EMBL" id="GGN31990.1"/>
    </source>
</evidence>
<dbReference type="SUPFAM" id="SSF63882">
    <property type="entry name" value="MoeA N-terminal region -like"/>
    <property type="match status" value="1"/>
</dbReference>
<dbReference type="InterPro" id="IPR001453">
    <property type="entry name" value="MoaB/Mog_dom"/>
</dbReference>
<feature type="domain" description="MoaB/Mog" evidence="8">
    <location>
        <begin position="188"/>
        <end position="328"/>
    </location>
</feature>
<dbReference type="Pfam" id="PF03454">
    <property type="entry name" value="MoeA_C"/>
    <property type="match status" value="1"/>
</dbReference>
<reference evidence="9" key="2">
    <citation type="submission" date="2020-09" db="EMBL/GenBank/DDBJ databases">
        <authorList>
            <person name="Sun Q."/>
            <person name="Zhou Y."/>
        </authorList>
    </citation>
    <scope>NUCLEOTIDE SEQUENCE</scope>
    <source>
        <strain evidence="9">CGMCC 4.7110</strain>
    </source>
</reference>
<dbReference type="InterPro" id="IPR036135">
    <property type="entry name" value="MoeA_linker/N_sf"/>
</dbReference>
<organism evidence="9 10">
    <name type="scientific">Streptomyces fuscichromogenes</name>
    <dbReference type="NCBI Taxonomy" id="1324013"/>
    <lineage>
        <taxon>Bacteria</taxon>
        <taxon>Bacillati</taxon>
        <taxon>Actinomycetota</taxon>
        <taxon>Actinomycetes</taxon>
        <taxon>Kitasatosporales</taxon>
        <taxon>Streptomycetaceae</taxon>
        <taxon>Streptomyces</taxon>
    </lineage>
</organism>
<gene>
    <name evidence="9" type="ORF">GCM10011578_070350</name>
</gene>
<dbReference type="Gene3D" id="3.40.980.10">
    <property type="entry name" value="MoaB/Mog-like domain"/>
    <property type="match status" value="1"/>
</dbReference>
<dbReference type="Pfam" id="PF03453">
    <property type="entry name" value="MoeA_N"/>
    <property type="match status" value="1"/>
</dbReference>
<dbReference type="InterPro" id="IPR005110">
    <property type="entry name" value="MoeA_linker/N"/>
</dbReference>
<keyword evidence="7" id="KW-0460">Magnesium</keyword>
<evidence type="ECO:0000256" key="3">
    <source>
        <dbReference type="ARBA" id="ARBA00010763"/>
    </source>
</evidence>
<dbReference type="InterPro" id="IPR036425">
    <property type="entry name" value="MoaB/Mog-like_dom_sf"/>
</dbReference>
<dbReference type="GO" id="GO:0005829">
    <property type="term" value="C:cytosol"/>
    <property type="evidence" value="ECO:0007669"/>
    <property type="project" value="TreeGrafter"/>
</dbReference>